<dbReference type="EMBL" id="MTKT01003240">
    <property type="protein sequence ID" value="OWM75629.1"/>
    <property type="molecule type" value="Genomic_DNA"/>
</dbReference>
<gene>
    <name evidence="2" type="ORF">CDL15_Pgr021794</name>
    <name evidence="3" type="ORF">CRG98_046695</name>
</gene>
<dbReference type="Proteomes" id="UP000233551">
    <property type="component" value="Unassembled WGS sequence"/>
</dbReference>
<protein>
    <submittedName>
        <fullName evidence="2">Uncharacterized protein</fullName>
    </submittedName>
</protein>
<proteinExistence type="predicted"/>
<dbReference type="GO" id="GO:0042752">
    <property type="term" value="P:regulation of circadian rhythm"/>
    <property type="evidence" value="ECO:0007669"/>
    <property type="project" value="InterPro"/>
</dbReference>
<reference evidence="2" key="2">
    <citation type="submission" date="2017-06" db="EMBL/GenBank/DDBJ databases">
        <title>The pomegranate genome and the genomics of punicalagin biosynthesis.</title>
        <authorList>
            <person name="Xu C."/>
        </authorList>
    </citation>
    <scope>NUCLEOTIDE SEQUENCE [LARGE SCALE GENOMIC DNA]</scope>
    <source>
        <tissue evidence="2">Fresh leaf</tissue>
    </source>
</reference>
<sequence>MDMSRQRCGSSSSWTNEKHLRYLNSVEASFVRTMLDGNSGGIGHLRLDRYMPDSSESTRDLKVQRKKKLHATGVVGPPARINGAADKKQRRLSSPPSRHCSHDQVIPQLISNEAADEKHDDTTDTSVEGPAGTHARATAADSN</sequence>
<dbReference type="Proteomes" id="UP000197138">
    <property type="component" value="Unassembled WGS sequence"/>
</dbReference>
<keyword evidence="5" id="KW-1185">Reference proteome</keyword>
<name>A0A218WSZ5_PUNGR</name>
<dbReference type="GO" id="GO:0009409">
    <property type="term" value="P:response to cold"/>
    <property type="evidence" value="ECO:0007669"/>
    <property type="project" value="InterPro"/>
</dbReference>
<evidence type="ECO:0000313" key="3">
    <source>
        <dbReference type="EMBL" id="PKI32921.1"/>
    </source>
</evidence>
<evidence type="ECO:0000313" key="5">
    <source>
        <dbReference type="Proteomes" id="UP000233551"/>
    </source>
</evidence>
<organism evidence="2 4">
    <name type="scientific">Punica granatum</name>
    <name type="common">Pomegranate</name>
    <dbReference type="NCBI Taxonomy" id="22663"/>
    <lineage>
        <taxon>Eukaryota</taxon>
        <taxon>Viridiplantae</taxon>
        <taxon>Streptophyta</taxon>
        <taxon>Embryophyta</taxon>
        <taxon>Tracheophyta</taxon>
        <taxon>Spermatophyta</taxon>
        <taxon>Magnoliopsida</taxon>
        <taxon>eudicotyledons</taxon>
        <taxon>Gunneridae</taxon>
        <taxon>Pentapetalae</taxon>
        <taxon>rosids</taxon>
        <taxon>malvids</taxon>
        <taxon>Myrtales</taxon>
        <taxon>Lythraceae</taxon>
        <taxon>Punica</taxon>
    </lineage>
</organism>
<reference evidence="4" key="1">
    <citation type="journal article" date="2017" name="Plant J.">
        <title>The pomegranate (Punica granatum L.) genome and the genomics of punicalagin biosynthesis.</title>
        <authorList>
            <person name="Qin G."/>
            <person name="Xu C."/>
            <person name="Ming R."/>
            <person name="Tang H."/>
            <person name="Guyot R."/>
            <person name="Kramer E.M."/>
            <person name="Hu Y."/>
            <person name="Yi X."/>
            <person name="Qi Y."/>
            <person name="Xu X."/>
            <person name="Gao Z."/>
            <person name="Pan H."/>
            <person name="Jian J."/>
            <person name="Tian Y."/>
            <person name="Yue Z."/>
            <person name="Xu Y."/>
        </authorList>
    </citation>
    <scope>NUCLEOTIDE SEQUENCE [LARGE SCALE GENOMIC DNA]</scope>
    <source>
        <strain evidence="4">cv. Dabenzi</strain>
    </source>
</reference>
<evidence type="ECO:0000313" key="2">
    <source>
        <dbReference type="EMBL" id="OWM75629.1"/>
    </source>
</evidence>
<dbReference type="PANTHER" id="PTHR33676">
    <property type="entry name" value="COLD REGULATED PROTEIN 27"/>
    <property type="match status" value="1"/>
</dbReference>
<dbReference type="GeneID" id="116195265"/>
<evidence type="ECO:0000256" key="1">
    <source>
        <dbReference type="SAM" id="MobiDB-lite"/>
    </source>
</evidence>
<comment type="caution">
    <text evidence="2">The sequence shown here is derived from an EMBL/GenBank/DDBJ whole genome shotgun (WGS) entry which is preliminary data.</text>
</comment>
<dbReference type="AlphaFoldDB" id="A0A218WSZ5"/>
<reference evidence="3 5" key="3">
    <citation type="submission" date="2017-11" db="EMBL/GenBank/DDBJ databases">
        <title>De-novo sequencing of pomegranate (Punica granatum L.) genome.</title>
        <authorList>
            <person name="Akparov Z."/>
            <person name="Amiraslanov A."/>
            <person name="Hajiyeva S."/>
            <person name="Abbasov M."/>
            <person name="Kaur K."/>
            <person name="Hamwieh A."/>
            <person name="Solovyev V."/>
            <person name="Salamov A."/>
            <person name="Braich B."/>
            <person name="Kosarev P."/>
            <person name="Mahmoud A."/>
            <person name="Hajiyev E."/>
            <person name="Babayeva S."/>
            <person name="Izzatullayeva V."/>
            <person name="Mammadov A."/>
            <person name="Mammadov A."/>
            <person name="Sharifova S."/>
            <person name="Ojaghi J."/>
            <person name="Eynullazada K."/>
            <person name="Bayramov B."/>
            <person name="Abdulazimova A."/>
            <person name="Shahmuradov I."/>
        </authorList>
    </citation>
    <scope>NUCLEOTIDE SEQUENCE [LARGE SCALE GENOMIC DNA]</scope>
    <source>
        <strain evidence="3">AG2017</strain>
        <strain evidence="5">cv. AG2017</strain>
        <tissue evidence="3">Leaf</tissue>
    </source>
</reference>
<dbReference type="InterPro" id="IPR044678">
    <property type="entry name" value="COR27/28"/>
</dbReference>
<dbReference type="OrthoDB" id="751338at2759"/>
<accession>A0A218WSZ5</accession>
<dbReference type="EMBL" id="PGOL01007181">
    <property type="protein sequence ID" value="PKI32921.1"/>
    <property type="molecule type" value="Genomic_DNA"/>
</dbReference>
<feature type="compositionally biased region" description="Basic and acidic residues" evidence="1">
    <location>
        <begin position="45"/>
        <end position="63"/>
    </location>
</feature>
<feature type="region of interest" description="Disordered" evidence="1">
    <location>
        <begin position="41"/>
        <end position="143"/>
    </location>
</feature>
<dbReference type="PANTHER" id="PTHR33676:SF3">
    <property type="entry name" value="COLD-REGULATED PROTEIN 27"/>
    <property type="match status" value="1"/>
</dbReference>
<evidence type="ECO:0000313" key="4">
    <source>
        <dbReference type="Proteomes" id="UP000197138"/>
    </source>
</evidence>